<dbReference type="FunFam" id="3.40.50.1470:FF:000001">
    <property type="entry name" value="Peptidyl-tRNA hydrolase"/>
    <property type="match status" value="1"/>
</dbReference>
<dbReference type="InterPro" id="IPR001328">
    <property type="entry name" value="Pept_tRNA_hydro"/>
</dbReference>
<comment type="subunit">
    <text evidence="6">Monomer.</text>
</comment>
<evidence type="ECO:0000313" key="8">
    <source>
        <dbReference type="Proteomes" id="UP000178930"/>
    </source>
</evidence>
<comment type="caution">
    <text evidence="6">Lacks conserved residue(s) required for the propagation of feature annotation.</text>
</comment>
<keyword evidence="2 6" id="KW-0820">tRNA-binding</keyword>
<dbReference type="EC" id="3.1.1.29" evidence="1 6"/>
<evidence type="ECO:0000256" key="6">
    <source>
        <dbReference type="HAMAP-Rule" id="MF_00083"/>
    </source>
</evidence>
<comment type="subcellular location">
    <subcellularLocation>
        <location evidence="6">Cytoplasm</location>
    </subcellularLocation>
</comment>
<evidence type="ECO:0000256" key="3">
    <source>
        <dbReference type="ARBA" id="ARBA00022801"/>
    </source>
</evidence>
<dbReference type="PANTHER" id="PTHR17224">
    <property type="entry name" value="PEPTIDYL-TRNA HYDROLASE"/>
    <property type="match status" value="1"/>
</dbReference>
<dbReference type="Gene3D" id="3.40.50.1470">
    <property type="entry name" value="Peptidyl-tRNA hydrolase"/>
    <property type="match status" value="1"/>
</dbReference>
<dbReference type="GO" id="GO:0004045">
    <property type="term" value="F:peptidyl-tRNA hydrolase activity"/>
    <property type="evidence" value="ECO:0007669"/>
    <property type="project" value="UniProtKB-UniRule"/>
</dbReference>
<feature type="site" description="Discriminates between blocked and unblocked aminoacyl-tRNA" evidence="6">
    <location>
        <position position="9"/>
    </location>
</feature>
<feature type="binding site" evidence="6">
    <location>
        <position position="68"/>
    </location>
    <ligand>
        <name>tRNA</name>
        <dbReference type="ChEBI" id="CHEBI:17843"/>
    </ligand>
</feature>
<dbReference type="Proteomes" id="UP000178930">
    <property type="component" value="Unassembled WGS sequence"/>
</dbReference>
<dbReference type="CDD" id="cd00462">
    <property type="entry name" value="PTH"/>
    <property type="match status" value="1"/>
</dbReference>
<keyword evidence="3 6" id="KW-0378">Hydrolase</keyword>
<evidence type="ECO:0000256" key="5">
    <source>
        <dbReference type="ARBA" id="ARBA00050038"/>
    </source>
</evidence>
<keyword evidence="4 6" id="KW-0694">RNA-binding</keyword>
<evidence type="ECO:0000313" key="7">
    <source>
        <dbReference type="EMBL" id="OGY43261.1"/>
    </source>
</evidence>
<comment type="function">
    <text evidence="6">Hydrolyzes ribosome-free peptidyl-tRNAs (with 1 or more amino acids incorporated), which drop off the ribosome during protein synthesis, or as a result of ribosome stalling.</text>
</comment>
<dbReference type="GO" id="GO:0005737">
    <property type="term" value="C:cytoplasm"/>
    <property type="evidence" value="ECO:0007669"/>
    <property type="project" value="UniProtKB-SubCell"/>
</dbReference>
<dbReference type="InterPro" id="IPR036416">
    <property type="entry name" value="Pept_tRNA_hydro_sf"/>
</dbReference>
<dbReference type="GO" id="GO:0072344">
    <property type="term" value="P:rescue of stalled ribosome"/>
    <property type="evidence" value="ECO:0007669"/>
    <property type="project" value="UniProtKB-UniRule"/>
</dbReference>
<dbReference type="HAMAP" id="MF_00083">
    <property type="entry name" value="Pept_tRNA_hydro_bact"/>
    <property type="match status" value="1"/>
</dbReference>
<sequence>MKLIVGLGNPGRKYEQSWHNIGFLVLDQIAKSKSDEFLKFKKSPKFQAEINEGLNPQEKIILAKPQTFMNKSGLAVKALVKFYKIEPANLWLFHDDIDLPLGKIRISKDASAAGHKGVQSVIDELGYQNFIRFRLGIQKNTPLEIPTEDYVLQKIDKDAKVVIEEVMEKILSAMEVALIQGIAEAMNEFN</sequence>
<dbReference type="GO" id="GO:0000049">
    <property type="term" value="F:tRNA binding"/>
    <property type="evidence" value="ECO:0007669"/>
    <property type="project" value="UniProtKB-UniRule"/>
</dbReference>
<comment type="similarity">
    <text evidence="6">Belongs to the PTH family.</text>
</comment>
<proteinExistence type="inferred from homology"/>
<dbReference type="GO" id="GO:0006515">
    <property type="term" value="P:protein quality control for misfolded or incompletely synthesized proteins"/>
    <property type="evidence" value="ECO:0007669"/>
    <property type="project" value="UniProtKB-UniRule"/>
</dbReference>
<dbReference type="EMBL" id="MHIB01000039">
    <property type="protein sequence ID" value="OGY43261.1"/>
    <property type="molecule type" value="Genomic_DNA"/>
</dbReference>
<comment type="catalytic activity">
    <reaction evidence="6">
        <text>an N-acyl-L-alpha-aminoacyl-tRNA + H2O = an N-acyl-L-amino acid + a tRNA + H(+)</text>
        <dbReference type="Rhea" id="RHEA:54448"/>
        <dbReference type="Rhea" id="RHEA-COMP:10123"/>
        <dbReference type="Rhea" id="RHEA-COMP:13883"/>
        <dbReference type="ChEBI" id="CHEBI:15377"/>
        <dbReference type="ChEBI" id="CHEBI:15378"/>
        <dbReference type="ChEBI" id="CHEBI:59874"/>
        <dbReference type="ChEBI" id="CHEBI:78442"/>
        <dbReference type="ChEBI" id="CHEBI:138191"/>
        <dbReference type="EC" id="3.1.1.29"/>
    </reaction>
</comment>
<evidence type="ECO:0000256" key="1">
    <source>
        <dbReference type="ARBA" id="ARBA00013260"/>
    </source>
</evidence>
<gene>
    <name evidence="6" type="primary">pth</name>
    <name evidence="7" type="ORF">A2729_02375</name>
</gene>
<dbReference type="Pfam" id="PF01195">
    <property type="entry name" value="Pept_tRNA_hydro"/>
    <property type="match status" value="1"/>
</dbReference>
<dbReference type="AlphaFoldDB" id="A0A1G1XTF2"/>
<dbReference type="STRING" id="1797532.A2729_02375"/>
<keyword evidence="6" id="KW-0963">Cytoplasm</keyword>
<feature type="site" description="Stabilizes the basic form of H active site to accept a proton" evidence="6">
    <location>
        <position position="95"/>
    </location>
</feature>
<feature type="binding site" evidence="6">
    <location>
        <position position="14"/>
    </location>
    <ligand>
        <name>tRNA</name>
        <dbReference type="ChEBI" id="CHEBI:17843"/>
    </ligand>
</feature>
<evidence type="ECO:0000256" key="4">
    <source>
        <dbReference type="ARBA" id="ARBA00022884"/>
    </source>
</evidence>
<comment type="function">
    <text evidence="6">Catalyzes the release of premature peptidyl moieties from peptidyl-tRNA molecules trapped in stalled 50S ribosomal subunits, and thus maintains levels of free tRNAs and 50S ribosomes.</text>
</comment>
<name>A0A1G1XTF2_9BACT</name>
<dbReference type="SUPFAM" id="SSF53178">
    <property type="entry name" value="Peptidyl-tRNA hydrolase-like"/>
    <property type="match status" value="1"/>
</dbReference>
<feature type="active site" description="Proton acceptor" evidence="6">
    <location>
        <position position="19"/>
    </location>
</feature>
<feature type="binding site" evidence="6">
    <location>
        <position position="70"/>
    </location>
    <ligand>
        <name>tRNA</name>
        <dbReference type="ChEBI" id="CHEBI:17843"/>
    </ligand>
</feature>
<comment type="caution">
    <text evidence="7">The sequence shown here is derived from an EMBL/GenBank/DDBJ whole genome shotgun (WGS) entry which is preliminary data.</text>
</comment>
<evidence type="ECO:0000256" key="2">
    <source>
        <dbReference type="ARBA" id="ARBA00022555"/>
    </source>
</evidence>
<dbReference type="NCBIfam" id="TIGR00447">
    <property type="entry name" value="pth"/>
    <property type="match status" value="1"/>
</dbReference>
<dbReference type="PANTHER" id="PTHR17224:SF1">
    <property type="entry name" value="PEPTIDYL-TRNA HYDROLASE"/>
    <property type="match status" value="1"/>
</dbReference>
<reference evidence="7 8" key="1">
    <citation type="journal article" date="2016" name="Nat. Commun.">
        <title>Thousands of microbial genomes shed light on interconnected biogeochemical processes in an aquifer system.</title>
        <authorList>
            <person name="Anantharaman K."/>
            <person name="Brown C.T."/>
            <person name="Hug L.A."/>
            <person name="Sharon I."/>
            <person name="Castelle C.J."/>
            <person name="Probst A.J."/>
            <person name="Thomas B.C."/>
            <person name="Singh A."/>
            <person name="Wilkins M.J."/>
            <person name="Karaoz U."/>
            <person name="Brodie E.L."/>
            <person name="Williams K.H."/>
            <person name="Hubbard S.S."/>
            <person name="Banfield J.F."/>
        </authorList>
    </citation>
    <scope>NUCLEOTIDE SEQUENCE [LARGE SCALE GENOMIC DNA]</scope>
</reference>
<protein>
    <recommendedName>
        <fullName evidence="5 6">Peptidyl-tRNA hydrolase</fullName>
        <shortName evidence="6">Pth</shortName>
        <ecNumber evidence="1 6">3.1.1.29</ecNumber>
    </recommendedName>
</protein>
<organism evidence="7 8">
    <name type="scientific">Candidatus Buchananbacteria bacterium RIFCSPHIGHO2_01_FULL_39_14</name>
    <dbReference type="NCBI Taxonomy" id="1797532"/>
    <lineage>
        <taxon>Bacteria</taxon>
        <taxon>Candidatus Buchananiibacteriota</taxon>
    </lineage>
</organism>
<accession>A0A1G1XTF2</accession>